<gene>
    <name evidence="2" type="ORF">CQW23_26167</name>
</gene>
<proteinExistence type="predicted"/>
<evidence type="ECO:0000313" key="3">
    <source>
        <dbReference type="Proteomes" id="UP000224567"/>
    </source>
</evidence>
<keyword evidence="3" id="KW-1185">Reference proteome</keyword>
<organism evidence="2 3">
    <name type="scientific">Capsicum baccatum</name>
    <name type="common">Peruvian pepper</name>
    <dbReference type="NCBI Taxonomy" id="33114"/>
    <lineage>
        <taxon>Eukaryota</taxon>
        <taxon>Viridiplantae</taxon>
        <taxon>Streptophyta</taxon>
        <taxon>Embryophyta</taxon>
        <taxon>Tracheophyta</taxon>
        <taxon>Spermatophyta</taxon>
        <taxon>Magnoliopsida</taxon>
        <taxon>eudicotyledons</taxon>
        <taxon>Gunneridae</taxon>
        <taxon>Pentapetalae</taxon>
        <taxon>asterids</taxon>
        <taxon>lamiids</taxon>
        <taxon>Solanales</taxon>
        <taxon>Solanaceae</taxon>
        <taxon>Solanoideae</taxon>
        <taxon>Capsiceae</taxon>
        <taxon>Capsicum</taxon>
    </lineage>
</organism>
<dbReference type="PANTHER" id="PTHR33977">
    <property type="entry name" value="ZINC ION BINDING PROTEIN"/>
    <property type="match status" value="1"/>
</dbReference>
<dbReference type="EMBL" id="MLFT02000011">
    <property type="protein sequence ID" value="PHT34367.1"/>
    <property type="molecule type" value="Genomic_DNA"/>
</dbReference>
<dbReference type="STRING" id="33114.A0A2G2VN23"/>
<dbReference type="Proteomes" id="UP000224567">
    <property type="component" value="Unassembled WGS sequence"/>
</dbReference>
<keyword evidence="1" id="KW-0732">Signal</keyword>
<reference evidence="2 3" key="1">
    <citation type="journal article" date="2017" name="Genome Biol.">
        <title>New reference genome sequences of hot pepper reveal the massive evolution of plant disease-resistance genes by retroduplication.</title>
        <authorList>
            <person name="Kim S."/>
            <person name="Park J."/>
            <person name="Yeom S.I."/>
            <person name="Kim Y.M."/>
            <person name="Seo E."/>
            <person name="Kim K.T."/>
            <person name="Kim M.S."/>
            <person name="Lee J.M."/>
            <person name="Cheong K."/>
            <person name="Shin H.S."/>
            <person name="Kim S.B."/>
            <person name="Han K."/>
            <person name="Lee J."/>
            <person name="Park M."/>
            <person name="Lee H.A."/>
            <person name="Lee H.Y."/>
            <person name="Lee Y."/>
            <person name="Oh S."/>
            <person name="Lee J.H."/>
            <person name="Choi E."/>
            <person name="Choi E."/>
            <person name="Lee S.E."/>
            <person name="Jeon J."/>
            <person name="Kim H."/>
            <person name="Choi G."/>
            <person name="Song H."/>
            <person name="Lee J."/>
            <person name="Lee S.C."/>
            <person name="Kwon J.K."/>
            <person name="Lee H.Y."/>
            <person name="Koo N."/>
            <person name="Hong Y."/>
            <person name="Kim R.W."/>
            <person name="Kang W.H."/>
            <person name="Huh J.H."/>
            <person name="Kang B.C."/>
            <person name="Yang T.J."/>
            <person name="Lee Y.H."/>
            <person name="Bennetzen J.L."/>
            <person name="Choi D."/>
        </authorList>
    </citation>
    <scope>NUCLEOTIDE SEQUENCE [LARGE SCALE GENOMIC DNA]</scope>
    <source>
        <strain evidence="3">cv. PBC81</strain>
    </source>
</reference>
<reference evidence="3" key="2">
    <citation type="journal article" date="2017" name="J. Anim. Genet.">
        <title>Multiple reference genome sequences of hot pepper reveal the massive evolution of plant disease resistance genes by retroduplication.</title>
        <authorList>
            <person name="Kim S."/>
            <person name="Park J."/>
            <person name="Yeom S.-I."/>
            <person name="Kim Y.-M."/>
            <person name="Seo E."/>
            <person name="Kim K.-T."/>
            <person name="Kim M.-S."/>
            <person name="Lee J.M."/>
            <person name="Cheong K."/>
            <person name="Shin H.-S."/>
            <person name="Kim S.-B."/>
            <person name="Han K."/>
            <person name="Lee J."/>
            <person name="Park M."/>
            <person name="Lee H.-A."/>
            <person name="Lee H.-Y."/>
            <person name="Lee Y."/>
            <person name="Oh S."/>
            <person name="Lee J.H."/>
            <person name="Choi E."/>
            <person name="Choi E."/>
            <person name="Lee S.E."/>
            <person name="Jeon J."/>
            <person name="Kim H."/>
            <person name="Choi G."/>
            <person name="Song H."/>
            <person name="Lee J."/>
            <person name="Lee S.-C."/>
            <person name="Kwon J.-K."/>
            <person name="Lee H.-Y."/>
            <person name="Koo N."/>
            <person name="Hong Y."/>
            <person name="Kim R.W."/>
            <person name="Kang W.-H."/>
            <person name="Huh J.H."/>
            <person name="Kang B.-C."/>
            <person name="Yang T.-J."/>
            <person name="Lee Y.-H."/>
            <person name="Bennetzen J.L."/>
            <person name="Choi D."/>
        </authorList>
    </citation>
    <scope>NUCLEOTIDE SEQUENCE [LARGE SCALE GENOMIC DNA]</scope>
    <source>
        <strain evidence="3">cv. PBC81</strain>
    </source>
</reference>
<protein>
    <submittedName>
        <fullName evidence="2">Uncharacterized protein</fullName>
    </submittedName>
</protein>
<feature type="signal peptide" evidence="1">
    <location>
        <begin position="1"/>
        <end position="18"/>
    </location>
</feature>
<comment type="caution">
    <text evidence="2">The sequence shown here is derived from an EMBL/GenBank/DDBJ whole genome shotgun (WGS) entry which is preliminary data.</text>
</comment>
<dbReference type="AlphaFoldDB" id="A0A2G2VN23"/>
<accession>A0A2G2VN23</accession>
<feature type="chain" id="PRO_5013955352" evidence="1">
    <location>
        <begin position="19"/>
        <end position="72"/>
    </location>
</feature>
<evidence type="ECO:0000313" key="2">
    <source>
        <dbReference type="EMBL" id="PHT34367.1"/>
    </source>
</evidence>
<sequence>MWLTTMTILPLAIQEASGEIKAYHVKLKLKLYDDSYLRELQRVDWLVHKFALSYTLATGLTDMQMRVILFKM</sequence>
<evidence type="ECO:0000256" key="1">
    <source>
        <dbReference type="SAM" id="SignalP"/>
    </source>
</evidence>
<dbReference type="PANTHER" id="PTHR33977:SF2">
    <property type="entry name" value="OS09G0309100 PROTEIN"/>
    <property type="match status" value="1"/>
</dbReference>
<name>A0A2G2VN23_CAPBA</name>